<evidence type="ECO:0000256" key="3">
    <source>
        <dbReference type="ARBA" id="ARBA00022989"/>
    </source>
</evidence>
<dbReference type="PROSITE" id="PS50893">
    <property type="entry name" value="ABC_TRANSPORTER_2"/>
    <property type="match status" value="1"/>
</dbReference>
<evidence type="ECO:0000313" key="9">
    <source>
        <dbReference type="Proteomes" id="UP001179121"/>
    </source>
</evidence>
<dbReference type="KEGG" id="nti:DNFV4_04509"/>
<reference evidence="8" key="1">
    <citation type="submission" date="2022-10" db="EMBL/GenBank/DDBJ databases">
        <authorList>
            <person name="Koch H."/>
        </authorList>
    </citation>
    <scope>NUCLEOTIDE SEQUENCE</scope>
    <source>
        <strain evidence="8">DNF</strain>
    </source>
</reference>
<dbReference type="PANTHER" id="PTHR43394:SF4">
    <property type="entry name" value="TOXIN SECRETION ABC TRANSPORTER ATP-BINDING PROTEIN"/>
    <property type="match status" value="1"/>
</dbReference>
<feature type="domain" description="ABC transporter" evidence="6">
    <location>
        <begin position="348"/>
        <end position="566"/>
    </location>
</feature>
<keyword evidence="3 5" id="KW-1133">Transmembrane helix</keyword>
<evidence type="ECO:0000313" key="8">
    <source>
        <dbReference type="EMBL" id="CAI4034065.1"/>
    </source>
</evidence>
<evidence type="ECO:0000256" key="5">
    <source>
        <dbReference type="SAM" id="Phobius"/>
    </source>
</evidence>
<dbReference type="Gene3D" id="3.40.50.300">
    <property type="entry name" value="P-loop containing nucleotide triphosphate hydrolases"/>
    <property type="match status" value="1"/>
</dbReference>
<evidence type="ECO:0000259" key="7">
    <source>
        <dbReference type="PROSITE" id="PS50929"/>
    </source>
</evidence>
<dbReference type="InterPro" id="IPR039421">
    <property type="entry name" value="Type_1_exporter"/>
</dbReference>
<dbReference type="PROSITE" id="PS50929">
    <property type="entry name" value="ABC_TM1F"/>
    <property type="match status" value="1"/>
</dbReference>
<dbReference type="Gene3D" id="1.20.1560.10">
    <property type="entry name" value="ABC transporter type 1, transmembrane domain"/>
    <property type="match status" value="1"/>
</dbReference>
<dbReference type="RefSeq" id="WP_289271481.1">
    <property type="nucleotide sequence ID" value="NZ_OX365700.1"/>
</dbReference>
<dbReference type="InterPro" id="IPR011527">
    <property type="entry name" value="ABC1_TM_dom"/>
</dbReference>
<feature type="transmembrane region" description="Helical" evidence="5">
    <location>
        <begin position="166"/>
        <end position="186"/>
    </location>
</feature>
<comment type="subcellular location">
    <subcellularLocation>
        <location evidence="1">Cell membrane</location>
        <topology evidence="1">Multi-pass membrane protein</topology>
    </subcellularLocation>
</comment>
<dbReference type="SUPFAM" id="SSF90123">
    <property type="entry name" value="ABC transporter transmembrane region"/>
    <property type="match status" value="1"/>
</dbReference>
<dbReference type="EMBL" id="OX365700">
    <property type="protein sequence ID" value="CAI4034065.1"/>
    <property type="molecule type" value="Genomic_DNA"/>
</dbReference>
<dbReference type="Pfam" id="PF00005">
    <property type="entry name" value="ABC_tran"/>
    <property type="match status" value="1"/>
</dbReference>
<protein>
    <submittedName>
        <fullName evidence="8">ABC-type transport system, ATPase and permease component</fullName>
    </submittedName>
</protein>
<evidence type="ECO:0000256" key="4">
    <source>
        <dbReference type="ARBA" id="ARBA00023136"/>
    </source>
</evidence>
<proteinExistence type="predicted"/>
<dbReference type="SUPFAM" id="SSF52540">
    <property type="entry name" value="P-loop containing nucleoside triphosphate hydrolases"/>
    <property type="match status" value="1"/>
</dbReference>
<dbReference type="InterPro" id="IPR003439">
    <property type="entry name" value="ABC_transporter-like_ATP-bd"/>
</dbReference>
<dbReference type="PANTHER" id="PTHR43394">
    <property type="entry name" value="ATP-DEPENDENT PERMEASE MDL1, MITOCHONDRIAL"/>
    <property type="match status" value="1"/>
</dbReference>
<evidence type="ECO:0000259" key="6">
    <source>
        <dbReference type="PROSITE" id="PS50893"/>
    </source>
</evidence>
<dbReference type="GO" id="GO:0015421">
    <property type="term" value="F:ABC-type oligopeptide transporter activity"/>
    <property type="evidence" value="ECO:0007669"/>
    <property type="project" value="TreeGrafter"/>
</dbReference>
<feature type="transmembrane region" description="Helical" evidence="5">
    <location>
        <begin position="138"/>
        <end position="160"/>
    </location>
</feature>
<dbReference type="GO" id="GO:0016887">
    <property type="term" value="F:ATP hydrolysis activity"/>
    <property type="evidence" value="ECO:0007669"/>
    <property type="project" value="InterPro"/>
</dbReference>
<dbReference type="GO" id="GO:0005524">
    <property type="term" value="F:ATP binding"/>
    <property type="evidence" value="ECO:0007669"/>
    <property type="project" value="InterPro"/>
</dbReference>
<dbReference type="GO" id="GO:0005886">
    <property type="term" value="C:plasma membrane"/>
    <property type="evidence" value="ECO:0007669"/>
    <property type="project" value="UniProtKB-SubCell"/>
</dbReference>
<accession>A0AA86T8C6</accession>
<evidence type="ECO:0000256" key="1">
    <source>
        <dbReference type="ARBA" id="ARBA00004651"/>
    </source>
</evidence>
<keyword evidence="2 5" id="KW-0812">Transmembrane</keyword>
<keyword evidence="4 5" id="KW-0472">Membrane</keyword>
<feature type="domain" description="ABC transmembrane type-1" evidence="7">
    <location>
        <begin position="33"/>
        <end position="309"/>
    </location>
</feature>
<dbReference type="InterPro" id="IPR027417">
    <property type="entry name" value="P-loop_NTPase"/>
</dbReference>
<name>A0AA86T8C6_9BACT</name>
<dbReference type="AlphaFoldDB" id="A0AA86T8C6"/>
<feature type="transmembrane region" description="Helical" evidence="5">
    <location>
        <begin position="68"/>
        <end position="86"/>
    </location>
</feature>
<organism evidence="8 9">
    <name type="scientific">Nitrospira tepida</name>
    <dbReference type="NCBI Taxonomy" id="2973512"/>
    <lineage>
        <taxon>Bacteria</taxon>
        <taxon>Pseudomonadati</taxon>
        <taxon>Nitrospirota</taxon>
        <taxon>Nitrospiria</taxon>
        <taxon>Nitrospirales</taxon>
        <taxon>Nitrospiraceae</taxon>
        <taxon>Nitrospira</taxon>
    </lineage>
</organism>
<sequence length="566" mass="62744">MSMMEPQYALTHVIRDMWQHLSRLVSLERRILWIIGSYAVAIGLLFLCVPIAVQELVSTFSFAMEPRMVLTLAAMVLVALLGVAYFRERQARAVETLQQRVYARITLAFAEQLPLINDDTFVPQHANRFFEAELLTRALVAMVADLFNVAVAGTIAVGMLTFFSPFFLVYLGVLLVGFVALLVLFGRGGFQVTLKMSQLNYQLFNWMQNLALNLPHLRAVASQDFVMARTDDLLLPYVRTRQARSDALTGRQYKATAVWQAFGHSGMIVTAGLLVVDGQITVGQFAGAEVLVGNLLLHMDTFARRMVAIFFMFTSMRELAGFFALPKATGEAHLLSPSLLTGARGVRLTCRQVSFAYPGSAPLFEELDFDVAPGEKMAILCQTSTAKTALAKVLAGLYQPTAGTVRYNDVNLVETDQDSINRCRALMLDSLPTLLDGTLEDNITVGRPGITYQDLTWAIAFAELEEEVDALPQGIKTVVSGHGKTFTLSQTLRILLARAIVTRPQLLIFDGTLHSMPLPTREVLLRRLCAKDEPWSVVFASNDPSFIAHVDRHIRLPDRSARTPLL</sequence>
<dbReference type="InterPro" id="IPR036640">
    <property type="entry name" value="ABC1_TM_sf"/>
</dbReference>
<evidence type="ECO:0000256" key="2">
    <source>
        <dbReference type="ARBA" id="ARBA00022692"/>
    </source>
</evidence>
<gene>
    <name evidence="8" type="ORF">DNFV4_04509</name>
</gene>
<keyword evidence="9" id="KW-1185">Reference proteome</keyword>
<feature type="transmembrane region" description="Helical" evidence="5">
    <location>
        <begin position="31"/>
        <end position="53"/>
    </location>
</feature>
<dbReference type="Proteomes" id="UP001179121">
    <property type="component" value="Chromosome"/>
</dbReference>